<feature type="signal peptide" evidence="1">
    <location>
        <begin position="1"/>
        <end position="18"/>
    </location>
</feature>
<name>A0A8J2SK51_9STRA</name>
<dbReference type="EMBL" id="CAKKNE010000004">
    <property type="protein sequence ID" value="CAH0373400.1"/>
    <property type="molecule type" value="Genomic_DNA"/>
</dbReference>
<accession>A0A8J2SK51</accession>
<keyword evidence="1" id="KW-0732">Signal</keyword>
<evidence type="ECO:0000313" key="2">
    <source>
        <dbReference type="EMBL" id="CAH0373400.1"/>
    </source>
</evidence>
<feature type="chain" id="PRO_5035295434" evidence="1">
    <location>
        <begin position="19"/>
        <end position="264"/>
    </location>
</feature>
<dbReference type="AlphaFoldDB" id="A0A8J2SK51"/>
<dbReference type="OrthoDB" id="203861at2759"/>
<evidence type="ECO:0000256" key="1">
    <source>
        <dbReference type="SAM" id="SignalP"/>
    </source>
</evidence>
<dbReference type="Proteomes" id="UP000789595">
    <property type="component" value="Unassembled WGS sequence"/>
</dbReference>
<protein>
    <submittedName>
        <fullName evidence="2">Uncharacterized protein</fullName>
    </submittedName>
</protein>
<sequence length="264" mass="28709">MVGLPVAALAVLAAPVGGRSHKPQGVLLWAEGRSATDTFCETLKRTVSLKYCNGHEESFSPSKNRPPLTRKNLGKCSRKNQLLAHVKPSHLREDTDLATPELLMGAARGLGFGVVVADFRQNQLAREVSSFERDVSRRRVPRDAASDRFCGGGVKAGFAANETFWRRGVDAARAAHLRVVEVAFRDIVSNVCGTVDRVTRSLAQCSSPNCVCRADGYAKHLTGRPRGEGLAGRTSPAAADCLRREFEGDPRYAWMLNLSRVVPP</sequence>
<keyword evidence="3" id="KW-1185">Reference proteome</keyword>
<evidence type="ECO:0000313" key="3">
    <source>
        <dbReference type="Proteomes" id="UP000789595"/>
    </source>
</evidence>
<gene>
    <name evidence="2" type="ORF">PECAL_4P05920</name>
</gene>
<comment type="caution">
    <text evidence="2">The sequence shown here is derived from an EMBL/GenBank/DDBJ whole genome shotgun (WGS) entry which is preliminary data.</text>
</comment>
<organism evidence="2 3">
    <name type="scientific">Pelagomonas calceolata</name>
    <dbReference type="NCBI Taxonomy" id="35677"/>
    <lineage>
        <taxon>Eukaryota</taxon>
        <taxon>Sar</taxon>
        <taxon>Stramenopiles</taxon>
        <taxon>Ochrophyta</taxon>
        <taxon>Pelagophyceae</taxon>
        <taxon>Pelagomonadales</taxon>
        <taxon>Pelagomonadaceae</taxon>
        <taxon>Pelagomonas</taxon>
    </lineage>
</organism>
<proteinExistence type="predicted"/>
<reference evidence="2" key="1">
    <citation type="submission" date="2021-11" db="EMBL/GenBank/DDBJ databases">
        <authorList>
            <consortium name="Genoscope - CEA"/>
            <person name="William W."/>
        </authorList>
    </citation>
    <scope>NUCLEOTIDE SEQUENCE</scope>
</reference>